<dbReference type="SUPFAM" id="SSF52980">
    <property type="entry name" value="Restriction endonuclease-like"/>
    <property type="match status" value="1"/>
</dbReference>
<dbReference type="InterPro" id="IPR011335">
    <property type="entry name" value="Restrct_endonuc-II-like"/>
</dbReference>
<dbReference type="PANTHER" id="PTHR33295:SF20">
    <property type="entry name" value="ATPASE"/>
    <property type="match status" value="1"/>
</dbReference>
<dbReference type="Pfam" id="PF13173">
    <property type="entry name" value="AAA_14"/>
    <property type="match status" value="1"/>
</dbReference>
<dbReference type="SUPFAM" id="SSF52540">
    <property type="entry name" value="P-loop containing nucleoside triphosphate hydrolases"/>
    <property type="match status" value="1"/>
</dbReference>
<protein>
    <recommendedName>
        <fullName evidence="5">AAA domain-containing protein</fullName>
    </recommendedName>
</protein>
<feature type="domain" description="DUF4143" evidence="2">
    <location>
        <begin position="202"/>
        <end position="351"/>
    </location>
</feature>
<evidence type="ECO:0000313" key="4">
    <source>
        <dbReference type="Proteomes" id="UP000033047"/>
    </source>
</evidence>
<dbReference type="HOGENOM" id="CLU_041527_1_1_10"/>
<gene>
    <name evidence="3" type="ORF">HMPREF1535_02931</name>
</gene>
<dbReference type="PATRIC" id="fig|927665.4.peg.3007"/>
<evidence type="ECO:0000313" key="3">
    <source>
        <dbReference type="EMBL" id="KKB53390.1"/>
    </source>
</evidence>
<sequence length="403" mass="47577">MKIPEFYKRELYLDRIKPFVNTQMIKVLTGQRRVGKSFLIFQLMDYIRLSYPFSDFIYINKELFEFDGLKDYSDLVNYVTQKRNNLNDKCFLFIDEVQDITNFEKALRHFFAEGSYDVYCTGSNANMLSGELATYLSGRYIEFKVYSLTYNEFLQFHKLEDSSDSFTKFYKFGGLPYLINLPFNELLVSDYLRSIYDTIILKDVVNRYNIRNVRQLQDLTIYLADTIGNLFSANKISEYLKSQRVDLPPKTILEYLTYLNNAYFVKRLRPADIQGKRQFQIGEKYYFEDLGIRHAIRPFRPNDIGQVLENIVCHHLLVNGYNLSVGRDGDREIDFVGEKDGEKIYVQVAYSVMDPKTHEREFGNLLAIKDNYPKMVITMDELEGSSYEGIKQIPIRKFLREFK</sequence>
<accession>A0A0F5J7C6</accession>
<dbReference type="Gene3D" id="3.40.50.300">
    <property type="entry name" value="P-loop containing nucleotide triphosphate hydrolases"/>
    <property type="match status" value="1"/>
</dbReference>
<dbReference type="Pfam" id="PF13635">
    <property type="entry name" value="DUF4143"/>
    <property type="match status" value="1"/>
</dbReference>
<name>A0A0F5J7C6_9BACT</name>
<feature type="domain" description="AAA" evidence="1">
    <location>
        <begin position="24"/>
        <end position="154"/>
    </location>
</feature>
<reference evidence="3 4" key="1">
    <citation type="submission" date="2013-04" db="EMBL/GenBank/DDBJ databases">
        <title>The Genome Sequence of Parabacteroides goldsteinii DSM 19448.</title>
        <authorList>
            <consortium name="The Broad Institute Genomics Platform"/>
            <person name="Earl A."/>
            <person name="Ward D."/>
            <person name="Feldgarden M."/>
            <person name="Gevers D."/>
            <person name="Martens E."/>
            <person name="Sakamoto M."/>
            <person name="Benno Y."/>
            <person name="Song Y."/>
            <person name="Liu C."/>
            <person name="Lee J."/>
            <person name="Bolanos M."/>
            <person name="Vaisanen M.L."/>
            <person name="Finegold S.M."/>
            <person name="Walker B."/>
            <person name="Young S."/>
            <person name="Zeng Q."/>
            <person name="Gargeya S."/>
            <person name="Fitzgerald M."/>
            <person name="Haas B."/>
            <person name="Abouelleil A."/>
            <person name="Allen A.W."/>
            <person name="Alvarado L."/>
            <person name="Arachchi H.M."/>
            <person name="Berlin A.M."/>
            <person name="Chapman S.B."/>
            <person name="Gainer-Dewar J."/>
            <person name="Goldberg J."/>
            <person name="Griggs A."/>
            <person name="Gujja S."/>
            <person name="Hansen M."/>
            <person name="Howarth C."/>
            <person name="Imamovic A."/>
            <person name="Ireland A."/>
            <person name="Larimer J."/>
            <person name="McCowan C."/>
            <person name="Murphy C."/>
            <person name="Pearson M."/>
            <person name="Poon T.W."/>
            <person name="Priest M."/>
            <person name="Roberts A."/>
            <person name="Saif S."/>
            <person name="Shea T."/>
            <person name="Sisk P."/>
            <person name="Sykes S."/>
            <person name="Wortman J."/>
            <person name="Nusbaum C."/>
            <person name="Birren B."/>
        </authorList>
    </citation>
    <scope>NUCLEOTIDE SEQUENCE [LARGE SCALE GENOMIC DNA]</scope>
    <source>
        <strain evidence="3 4">DSM 19448</strain>
    </source>
</reference>
<dbReference type="EMBL" id="AQHV01000014">
    <property type="protein sequence ID" value="KKB53390.1"/>
    <property type="molecule type" value="Genomic_DNA"/>
</dbReference>
<dbReference type="PANTHER" id="PTHR33295">
    <property type="entry name" value="ATPASE"/>
    <property type="match status" value="1"/>
</dbReference>
<organism evidence="3 4">
    <name type="scientific">Parabacteroides goldsteinii DSM 19448 = WAL 12034</name>
    <dbReference type="NCBI Taxonomy" id="927665"/>
    <lineage>
        <taxon>Bacteria</taxon>
        <taxon>Pseudomonadati</taxon>
        <taxon>Bacteroidota</taxon>
        <taxon>Bacteroidia</taxon>
        <taxon>Bacteroidales</taxon>
        <taxon>Tannerellaceae</taxon>
        <taxon>Parabacteroides</taxon>
    </lineage>
</organism>
<dbReference type="Proteomes" id="UP000033047">
    <property type="component" value="Unassembled WGS sequence"/>
</dbReference>
<evidence type="ECO:0008006" key="5">
    <source>
        <dbReference type="Google" id="ProtNLM"/>
    </source>
</evidence>
<evidence type="ECO:0000259" key="2">
    <source>
        <dbReference type="Pfam" id="PF13635"/>
    </source>
</evidence>
<comment type="caution">
    <text evidence="3">The sequence shown here is derived from an EMBL/GenBank/DDBJ whole genome shotgun (WGS) entry which is preliminary data.</text>
</comment>
<evidence type="ECO:0000259" key="1">
    <source>
        <dbReference type="Pfam" id="PF13173"/>
    </source>
</evidence>
<dbReference type="STRING" id="927665.HMPREF1535_02931"/>
<dbReference type="InterPro" id="IPR027417">
    <property type="entry name" value="P-loop_NTPase"/>
</dbReference>
<proteinExistence type="predicted"/>
<dbReference type="InterPro" id="IPR025420">
    <property type="entry name" value="DUF4143"/>
</dbReference>
<dbReference type="AlphaFoldDB" id="A0A0F5J7C6"/>
<dbReference type="InterPro" id="IPR041682">
    <property type="entry name" value="AAA_14"/>
</dbReference>
<dbReference type="RefSeq" id="WP_010800000.1">
    <property type="nucleotide sequence ID" value="NZ_KQ033913.1"/>
</dbReference>